<dbReference type="GO" id="GO:0000981">
    <property type="term" value="F:DNA-binding transcription factor activity, RNA polymerase II-specific"/>
    <property type="evidence" value="ECO:0000318"/>
    <property type="project" value="GO_Central"/>
</dbReference>
<feature type="compositionally biased region" description="Polar residues" evidence="1">
    <location>
        <begin position="829"/>
        <end position="840"/>
    </location>
</feature>
<keyword evidence="2" id="KW-0732">Signal</keyword>
<evidence type="ECO:0000313" key="3">
    <source>
        <dbReference type="EMBL" id="CAK55926.1"/>
    </source>
</evidence>
<keyword evidence="4" id="KW-1185">Reference proteome</keyword>
<evidence type="ECO:0000256" key="1">
    <source>
        <dbReference type="SAM" id="MobiDB-lite"/>
    </source>
</evidence>
<feature type="signal peptide" evidence="2">
    <location>
        <begin position="1"/>
        <end position="15"/>
    </location>
</feature>
<dbReference type="GO" id="GO:0005634">
    <property type="term" value="C:nucleus"/>
    <property type="evidence" value="ECO:0000318"/>
    <property type="project" value="GO_Central"/>
</dbReference>
<name>A0BBK9_PARTE</name>
<dbReference type="InParanoid" id="A0BBK9"/>
<feature type="compositionally biased region" description="Basic and acidic residues" evidence="1">
    <location>
        <begin position="607"/>
        <end position="616"/>
    </location>
</feature>
<feature type="region of interest" description="Disordered" evidence="1">
    <location>
        <begin position="660"/>
        <end position="729"/>
    </location>
</feature>
<organism evidence="3 4">
    <name type="scientific">Paramecium tetraurelia</name>
    <dbReference type="NCBI Taxonomy" id="5888"/>
    <lineage>
        <taxon>Eukaryota</taxon>
        <taxon>Sar</taxon>
        <taxon>Alveolata</taxon>
        <taxon>Ciliophora</taxon>
        <taxon>Intramacronucleata</taxon>
        <taxon>Oligohymenophorea</taxon>
        <taxon>Peniculida</taxon>
        <taxon>Parameciidae</taxon>
        <taxon>Paramecium</taxon>
    </lineage>
</organism>
<dbReference type="GeneID" id="5009108"/>
<proteinExistence type="predicted"/>
<dbReference type="OMA" id="SEGQEYC"/>
<feature type="chain" id="PRO_5012790845" evidence="2">
    <location>
        <begin position="16"/>
        <end position="988"/>
    </location>
</feature>
<dbReference type="HOGENOM" id="CLU_301208_0_0_1"/>
<evidence type="ECO:0000256" key="2">
    <source>
        <dbReference type="SAM" id="SignalP"/>
    </source>
</evidence>
<dbReference type="Proteomes" id="UP000000600">
    <property type="component" value="Unassembled WGS sequence"/>
</dbReference>
<dbReference type="OrthoDB" id="301587at2759"/>
<feature type="region of interest" description="Disordered" evidence="1">
    <location>
        <begin position="813"/>
        <end position="840"/>
    </location>
</feature>
<feature type="compositionally biased region" description="Polar residues" evidence="1">
    <location>
        <begin position="617"/>
        <end position="627"/>
    </location>
</feature>
<sequence length="988" mass="116068">MFIIFLIQALYSLKAENFLCGLRLFYDESTFFLIDQQNENTMPYILTSQSPHFGLDIQQSYKSSPSLNNNSYFLVGFSDAYIFAGDASEIQWISIQEFKVNQNRTNASIHKYNGYNGYFVDKGVDGGHLLISTENLVRDFSYGKTDAVDKFEKMGFIYIVSWGGKGDALLILKRFIHLIEESEGQEYCQQKVALISLEQIKCNLDQNFERLTFHTPDLYHPPIHYHLGNEIINGSLENKYFTKNYPGLQVFVAQNLNQEILELRIPLKNMEIHQQTIQYPLSGLVITLQQENRGFIHIVIFESDEETLIHYKEDENLAYITVGMTDSKVFVFSFVTSQFTKFPSMDLIEHVFQDCIFIIHQRNNVCENTQGQCADVSLNLFKQLQFELQSDQLVKFKSNGEYQQTPFVEMYENHTQISNEFNVLFSSEINNREMNHGGYIGSYLRVTYKHQSINSLIINEQNENLEVFYSINDNIYFHSIRNITGKTYVLVFTSQNELTDIQCLQLFREFIDHIQKLFIIDQVENHCEAKQRYYDVTPIQYKEIHKLKKQPAELIQTADQDQFEQSDLEYSTNDDESCSTSLNTNSEELGLVSEASLIPDENHLETQKNENIRENENLTTQDPSQKGNFDNQNYKQQQQEISQQINNFENKQIYQSKREQLDQNEKSKLNQQNPSSKQKDLKSQLIKQLGSKMEKVSSQVKKTQNSQQNKVQETQTQGSEQVEEQELQMDQGEQYQKTFHQKEKGSSKNDQYYVMGNRYSNREHYNRDYGRREEYYGRRDNYYGRRGGDHYGRGDDYYGRDNNYYERDDYYGRDDHYDRHNSRRGPLLTGQSVTIPKNPNDQELGKFLREVISKLYIYSDPCDAKSTNYNPNNCEADNYYGSSSIKRSNPRQRDFYRSAYKYDNRYEYRVCITVYSKCYFKGESLQLCGHQRNIPKSQQSLYILSIRADENYIVEFYMRGSDGRSELYTLKGTQQCLKSPLRVDWLLQ</sequence>
<reference evidence="3 4" key="1">
    <citation type="journal article" date="2006" name="Nature">
        <title>Global trends of whole-genome duplications revealed by the ciliate Paramecium tetraurelia.</title>
        <authorList>
            <consortium name="Genoscope"/>
            <person name="Aury J.-M."/>
            <person name="Jaillon O."/>
            <person name="Duret L."/>
            <person name="Noel B."/>
            <person name="Jubin C."/>
            <person name="Porcel B.M."/>
            <person name="Segurens B."/>
            <person name="Daubin V."/>
            <person name="Anthouard V."/>
            <person name="Aiach N."/>
            <person name="Arnaiz O."/>
            <person name="Billaut A."/>
            <person name="Beisson J."/>
            <person name="Blanc I."/>
            <person name="Bouhouche K."/>
            <person name="Camara F."/>
            <person name="Duharcourt S."/>
            <person name="Guigo R."/>
            <person name="Gogendeau D."/>
            <person name="Katinka M."/>
            <person name="Keller A.-M."/>
            <person name="Kissmehl R."/>
            <person name="Klotz C."/>
            <person name="Koll F."/>
            <person name="Le Moue A."/>
            <person name="Lepere C."/>
            <person name="Malinsky S."/>
            <person name="Nowacki M."/>
            <person name="Nowak J.K."/>
            <person name="Plattner H."/>
            <person name="Poulain J."/>
            <person name="Ruiz F."/>
            <person name="Serrano V."/>
            <person name="Zagulski M."/>
            <person name="Dessen P."/>
            <person name="Betermier M."/>
            <person name="Weissenbach J."/>
            <person name="Scarpelli C."/>
            <person name="Schachter V."/>
            <person name="Sperling L."/>
            <person name="Meyer E."/>
            <person name="Cohen J."/>
            <person name="Wincker P."/>
        </authorList>
    </citation>
    <scope>NUCLEOTIDE SEQUENCE [LARGE SCALE GENOMIC DNA]</scope>
    <source>
        <strain evidence="3 4">Stock d4-2</strain>
    </source>
</reference>
<dbReference type="AlphaFoldDB" id="A0BBK9"/>
<dbReference type="RefSeq" id="XP_001423324.1">
    <property type="nucleotide sequence ID" value="XM_001423287.1"/>
</dbReference>
<gene>
    <name evidence="3" type="ORF">GSPATT00000361001</name>
</gene>
<dbReference type="KEGG" id="ptm:GSPATT00000361001"/>
<dbReference type="GO" id="GO:0042594">
    <property type="term" value="P:response to starvation"/>
    <property type="evidence" value="ECO:0000318"/>
    <property type="project" value="GO_Central"/>
</dbReference>
<dbReference type="GO" id="GO:0000987">
    <property type="term" value="F:cis-regulatory region sequence-specific DNA binding"/>
    <property type="evidence" value="ECO:0000318"/>
    <property type="project" value="GO_Central"/>
</dbReference>
<evidence type="ECO:0000313" key="4">
    <source>
        <dbReference type="Proteomes" id="UP000000600"/>
    </source>
</evidence>
<feature type="compositionally biased region" description="Low complexity" evidence="1">
    <location>
        <begin position="628"/>
        <end position="640"/>
    </location>
</feature>
<feature type="region of interest" description="Disordered" evidence="1">
    <location>
        <begin position="607"/>
        <end position="640"/>
    </location>
</feature>
<feature type="compositionally biased region" description="Polar residues" evidence="1">
    <location>
        <begin position="696"/>
        <end position="720"/>
    </location>
</feature>
<protein>
    <submittedName>
        <fullName evidence="3">Uncharacterized protein</fullName>
    </submittedName>
</protein>
<accession>A0BBK9</accession>
<dbReference type="EMBL" id="CT867985">
    <property type="protein sequence ID" value="CAK55926.1"/>
    <property type="molecule type" value="Genomic_DNA"/>
</dbReference>